<keyword evidence="2" id="KW-0812">Transmembrane</keyword>
<evidence type="ECO:0000256" key="1">
    <source>
        <dbReference type="SAM" id="Coils"/>
    </source>
</evidence>
<protein>
    <submittedName>
        <fullName evidence="3">Uncharacterized protein</fullName>
    </submittedName>
</protein>
<organism evidence="3 4">
    <name type="scientific">Janthinobacterium svalbardensis</name>
    <dbReference type="NCBI Taxonomy" id="368607"/>
    <lineage>
        <taxon>Bacteria</taxon>
        <taxon>Pseudomonadati</taxon>
        <taxon>Pseudomonadota</taxon>
        <taxon>Betaproteobacteria</taxon>
        <taxon>Burkholderiales</taxon>
        <taxon>Oxalobacteraceae</taxon>
        <taxon>Janthinobacterium</taxon>
    </lineage>
</organism>
<evidence type="ECO:0000313" key="4">
    <source>
        <dbReference type="Proteomes" id="UP000218437"/>
    </source>
</evidence>
<evidence type="ECO:0000313" key="3">
    <source>
        <dbReference type="EMBL" id="ATD62527.1"/>
    </source>
</evidence>
<dbReference type="KEGG" id="jsv:CNX70_22030"/>
<keyword evidence="1" id="KW-0175">Coiled coil</keyword>
<evidence type="ECO:0000256" key="2">
    <source>
        <dbReference type="SAM" id="Phobius"/>
    </source>
</evidence>
<gene>
    <name evidence="3" type="ORF">CNX70_22030</name>
</gene>
<sequence>MKYVNFYSGMALVMIASILGSLGSATGELAPPLILGALLFTVLVLGWAGGASDARHELDRLTRLESGRQLLAQSHIRQRDQLEEANETLRAKLKDCQAAIERFTAAQAGTMVRITALEGENAELRKRPSSEVMMATARRLIAELNDEPDDVDEDCRNCQARGIGYLHSELLMHMEVAPLEQSACGRPDQNTKIN</sequence>
<dbReference type="AlphaFoldDB" id="A0A290X070"/>
<feature type="transmembrane region" description="Helical" evidence="2">
    <location>
        <begin position="33"/>
        <end position="51"/>
    </location>
</feature>
<keyword evidence="2" id="KW-0472">Membrane</keyword>
<proteinExistence type="predicted"/>
<accession>A0A290X070</accession>
<keyword evidence="2" id="KW-1133">Transmembrane helix</keyword>
<name>A0A290X070_9BURK</name>
<reference evidence="3 4" key="1">
    <citation type="submission" date="2017-09" db="EMBL/GenBank/DDBJ databases">
        <title>Complete genome sequence of Janthinobacterium svalbardensis PAMC 27463.</title>
        <authorList>
            <person name="Cho Y.-J."/>
            <person name="Cho A."/>
            <person name="Kim O.-S."/>
            <person name="Lee J.-I."/>
        </authorList>
    </citation>
    <scope>NUCLEOTIDE SEQUENCE [LARGE SCALE GENOMIC DNA]</scope>
    <source>
        <strain evidence="3 4">PAMC 27463</strain>
    </source>
</reference>
<feature type="coiled-coil region" evidence="1">
    <location>
        <begin position="72"/>
        <end position="106"/>
    </location>
</feature>
<keyword evidence="4" id="KW-1185">Reference proteome</keyword>
<dbReference type="EMBL" id="CP023422">
    <property type="protein sequence ID" value="ATD62527.1"/>
    <property type="molecule type" value="Genomic_DNA"/>
</dbReference>
<dbReference type="RefSeq" id="WP_096237117.1">
    <property type="nucleotide sequence ID" value="NZ_CP023422.1"/>
</dbReference>
<dbReference type="Proteomes" id="UP000218437">
    <property type="component" value="Chromosome"/>
</dbReference>